<protein>
    <submittedName>
        <fullName evidence="1">Extracellular solute-binding protein</fullName>
    </submittedName>
</protein>
<dbReference type="Pfam" id="PF01547">
    <property type="entry name" value="SBP_bac_1"/>
    <property type="match status" value="1"/>
</dbReference>
<organism evidence="1 2">
    <name type="scientific">Streptomyces iconiensis</name>
    <dbReference type="NCBI Taxonomy" id="1384038"/>
    <lineage>
        <taxon>Bacteria</taxon>
        <taxon>Bacillati</taxon>
        <taxon>Actinomycetota</taxon>
        <taxon>Actinomycetes</taxon>
        <taxon>Kitasatosporales</taxon>
        <taxon>Streptomycetaceae</taxon>
        <taxon>Streptomyces</taxon>
    </lineage>
</organism>
<sequence>MTSFGTARAGSPAALGRRRFLAALGAGAAGLAAAGCARGSSTAAVPGTASISTDNGTWDEGYRKAGRALKPLTGYGLRPLSNPSATSYKQVTQMTLQTSRASDMLKWASGYELKSLARGGELSDLSRLWDRYEKKGWARPSQRASLSYRGKVYGIPLYESYYVVFYNKRVFARLELRPPATWDELLHCATVLKRNRITPFVATQNGSWPAYEWFQELVSKIDPDFYSALVGGRARYTDGVARQALDIWQGFIRKGWMTPPDFDQNNGAAALKGGRTGMFLHGTWQAQSLTGAGMRPGRDYDAFILPTVGKSTRKSVITESGVLAVPRSATTREAGMANVGAWLAPPVQRAWTDFLQDGSANPVVRPGNPVVAQLKETIARERVTRLIRYGEASPPNLVQGNTQDLAGFMTEQSSADATLRSMEARAADEWATWKRDEA</sequence>
<evidence type="ECO:0000313" key="1">
    <source>
        <dbReference type="EMBL" id="MDJ1134675.1"/>
    </source>
</evidence>
<dbReference type="InterPro" id="IPR006059">
    <property type="entry name" value="SBP"/>
</dbReference>
<dbReference type="PANTHER" id="PTHR43649">
    <property type="entry name" value="ARABINOSE-BINDING PROTEIN-RELATED"/>
    <property type="match status" value="1"/>
</dbReference>
<proteinExistence type="predicted"/>
<dbReference type="Gene3D" id="3.40.190.10">
    <property type="entry name" value="Periplasmic binding protein-like II"/>
    <property type="match status" value="2"/>
</dbReference>
<name>A0ABT7A022_9ACTN</name>
<dbReference type="SUPFAM" id="SSF53850">
    <property type="entry name" value="Periplasmic binding protein-like II"/>
    <property type="match status" value="1"/>
</dbReference>
<dbReference type="PANTHER" id="PTHR43649:SF14">
    <property type="entry name" value="BLR3389 PROTEIN"/>
    <property type="match status" value="1"/>
</dbReference>
<dbReference type="EMBL" id="JANCPR020000022">
    <property type="protein sequence ID" value="MDJ1134675.1"/>
    <property type="molecule type" value="Genomic_DNA"/>
</dbReference>
<dbReference type="PROSITE" id="PS51318">
    <property type="entry name" value="TAT"/>
    <property type="match status" value="1"/>
</dbReference>
<keyword evidence="2" id="KW-1185">Reference proteome</keyword>
<accession>A0ABT7A022</accession>
<dbReference type="RefSeq" id="WP_274040913.1">
    <property type="nucleotide sequence ID" value="NZ_JANCPR020000022.1"/>
</dbReference>
<gene>
    <name evidence="1" type="ORF">NMN56_022475</name>
</gene>
<evidence type="ECO:0000313" key="2">
    <source>
        <dbReference type="Proteomes" id="UP001214441"/>
    </source>
</evidence>
<dbReference type="InterPro" id="IPR006311">
    <property type="entry name" value="TAT_signal"/>
</dbReference>
<dbReference type="Proteomes" id="UP001214441">
    <property type="component" value="Unassembled WGS sequence"/>
</dbReference>
<comment type="caution">
    <text evidence="1">The sequence shown here is derived from an EMBL/GenBank/DDBJ whole genome shotgun (WGS) entry which is preliminary data.</text>
</comment>
<reference evidence="1 2" key="1">
    <citation type="submission" date="2023-05" db="EMBL/GenBank/DDBJ databases">
        <title>Streptantibioticus silvisoli sp. nov., acidotolerant actinomycetes 1 from pine litter.</title>
        <authorList>
            <person name="Swiecimska M."/>
            <person name="Golinska P."/>
            <person name="Sangal V."/>
            <person name="Wachnowicz B."/>
            <person name="Goodfellow M."/>
        </authorList>
    </citation>
    <scope>NUCLEOTIDE SEQUENCE [LARGE SCALE GENOMIC DNA]</scope>
    <source>
        <strain evidence="1 2">DSM 42109</strain>
    </source>
</reference>
<dbReference type="InterPro" id="IPR050490">
    <property type="entry name" value="Bact_solute-bd_prot1"/>
</dbReference>